<accession>A0A8S9Q4R2</accession>
<sequence length="202" mass="23308">MWSIKQQDLAMKEKLSKMKLLDSLIAKQEPLADYEEALKKKLINELITKHRPSYLLDWTRYRWDTDISYLRGDLSGLLVTKENAITLVDQESYGIIESTHVDNLSYDYLLLVPSHDYYSFDGKSSWTGRDTTNFGVTSLKSDGSVEEYYHDLDVVKLSSASSHSVETFRNVQRGIAHLMQNPYSLNCVNLVSELRHFILSLF</sequence>
<comment type="caution">
    <text evidence="1">The sequence shown here is derived from an EMBL/GenBank/DDBJ whole genome shotgun (WGS) entry which is preliminary data.</text>
</comment>
<evidence type="ECO:0000313" key="2">
    <source>
        <dbReference type="Proteomes" id="UP000712600"/>
    </source>
</evidence>
<evidence type="ECO:0000313" key="1">
    <source>
        <dbReference type="EMBL" id="KAF3525632.1"/>
    </source>
</evidence>
<dbReference type="AlphaFoldDB" id="A0A8S9Q4R2"/>
<protein>
    <submittedName>
        <fullName evidence="1">Uncharacterized protein</fullName>
    </submittedName>
</protein>
<dbReference type="EMBL" id="QGKX02001347">
    <property type="protein sequence ID" value="KAF3525632.1"/>
    <property type="molecule type" value="Genomic_DNA"/>
</dbReference>
<reference evidence="1" key="1">
    <citation type="submission" date="2019-12" db="EMBL/GenBank/DDBJ databases">
        <title>Genome sequencing and annotation of Brassica cretica.</title>
        <authorList>
            <person name="Studholme D.J."/>
            <person name="Sarris P."/>
        </authorList>
    </citation>
    <scope>NUCLEOTIDE SEQUENCE</scope>
    <source>
        <strain evidence="1">PFS-109/04</strain>
        <tissue evidence="1">Leaf</tissue>
    </source>
</reference>
<gene>
    <name evidence="1" type="ORF">F2Q69_00050084</name>
</gene>
<organism evidence="1 2">
    <name type="scientific">Brassica cretica</name>
    <name type="common">Mustard</name>
    <dbReference type="NCBI Taxonomy" id="69181"/>
    <lineage>
        <taxon>Eukaryota</taxon>
        <taxon>Viridiplantae</taxon>
        <taxon>Streptophyta</taxon>
        <taxon>Embryophyta</taxon>
        <taxon>Tracheophyta</taxon>
        <taxon>Spermatophyta</taxon>
        <taxon>Magnoliopsida</taxon>
        <taxon>eudicotyledons</taxon>
        <taxon>Gunneridae</taxon>
        <taxon>Pentapetalae</taxon>
        <taxon>rosids</taxon>
        <taxon>malvids</taxon>
        <taxon>Brassicales</taxon>
        <taxon>Brassicaceae</taxon>
        <taxon>Brassiceae</taxon>
        <taxon>Brassica</taxon>
    </lineage>
</organism>
<proteinExistence type="predicted"/>
<name>A0A8S9Q4R2_BRACR</name>
<dbReference type="Proteomes" id="UP000712600">
    <property type="component" value="Unassembled WGS sequence"/>
</dbReference>